<evidence type="ECO:0000313" key="6">
    <source>
        <dbReference type="Proteomes" id="UP000192478"/>
    </source>
</evidence>
<evidence type="ECO:0000313" key="4">
    <source>
        <dbReference type="EMBL" id="ARE86082.1"/>
    </source>
</evidence>
<protein>
    <submittedName>
        <fullName evidence="4">Double zinc ribbon</fullName>
    </submittedName>
</protein>
<reference evidence="3 5" key="1">
    <citation type="submission" date="2016-10" db="EMBL/GenBank/DDBJ databases">
        <title>Complete Genome Sequence of Acetogen Clostridium formicoaceticum ATCC 27076.</title>
        <authorList>
            <person name="Bao T."/>
            <person name="Cheng C."/>
            <person name="Zhao J."/>
            <person name="Yang S.-T."/>
            <person name="Wang J."/>
            <person name="Wang M."/>
        </authorList>
    </citation>
    <scope>NUCLEOTIDE SEQUENCE [LARGE SCALE GENOMIC DNA]</scope>
    <source>
        <strain evidence="3 5">ATCC 27076</strain>
    </source>
</reference>
<feature type="domain" description="SPFH" evidence="2">
    <location>
        <begin position="34"/>
        <end position="223"/>
    </location>
</feature>
<evidence type="ECO:0000313" key="5">
    <source>
        <dbReference type="Proteomes" id="UP000177894"/>
    </source>
</evidence>
<organism evidence="4 6">
    <name type="scientific">Clostridium formicaceticum</name>
    <dbReference type="NCBI Taxonomy" id="1497"/>
    <lineage>
        <taxon>Bacteria</taxon>
        <taxon>Bacillati</taxon>
        <taxon>Bacillota</taxon>
        <taxon>Clostridia</taxon>
        <taxon>Eubacteriales</taxon>
        <taxon>Clostridiaceae</taxon>
        <taxon>Clostridium</taxon>
    </lineage>
</organism>
<dbReference type="KEGG" id="cfm:BJL90_07510"/>
<dbReference type="Pfam" id="PF12773">
    <property type="entry name" value="DZR"/>
    <property type="match status" value="2"/>
</dbReference>
<dbReference type="EMBL" id="CP020559">
    <property type="protein sequence ID" value="ARE86082.1"/>
    <property type="molecule type" value="Genomic_DNA"/>
</dbReference>
<sequence>MSIFNSVKGILDVVANNQITGQSGTMIWKHPSPAIVSGSRLIVGESQEAILVKSGKIIHIFDTGAYELNTQNMPFLQGLLNLPFGGKTPHPAEIWFVNKSIQMEVPWGTPSPIKVEDKIYEAILDIRSNGSISFKVTNTRNLFTNIAGQVPNFSLEDLKKKTKSIVISRITDVLVKFVIKEKKSFTELNGHLTEIGGFMATALSVEFQRYGLEIDGCYIQKIEPVENENLREVMALKKEKKRRMDLAQVQAYEEQTIENTRIQTQKHRMAELGYDYRTEKQFDVIKTAAGNAGNPMIAGGVGLGIGMGLGNVAGRQVGTMSEELLNNADQAEAMSLAVMKQSKGQVAATSEGTTCPNCGEACSNNVKFCANCGYSLKKQCLQCRNTIEGEVKFCPECGKKLHFCPNCLTDNEAGAETCQRCEAALIEKMVSCGDCGYEVISGTKFCPECGKKLI</sequence>
<evidence type="ECO:0000259" key="2">
    <source>
        <dbReference type="Pfam" id="PF13421"/>
    </source>
</evidence>
<proteinExistence type="predicted"/>
<dbReference type="Proteomes" id="UP000192478">
    <property type="component" value="Chromosome"/>
</dbReference>
<dbReference type="CDD" id="cd03408">
    <property type="entry name" value="SPFH_like_u1"/>
    <property type="match status" value="1"/>
</dbReference>
<reference evidence="4 6" key="2">
    <citation type="submission" date="2017-03" db="EMBL/GenBank/DDBJ databases">
        <title>Complete sequence of Clostridium formicaceticum DSM 92.</title>
        <authorList>
            <person name="Poehlein A."/>
            <person name="Karl M."/>
            <person name="Bengelsdorf F.R."/>
            <person name="Duerre P."/>
            <person name="Daniel R."/>
        </authorList>
    </citation>
    <scope>NUCLEOTIDE SEQUENCE [LARGE SCALE GENOMIC DNA]</scope>
    <source>
        <strain evidence="4 6">DSM 92</strain>
    </source>
</reference>
<evidence type="ECO:0000313" key="3">
    <source>
        <dbReference type="EMBL" id="AOY75758.1"/>
    </source>
</evidence>
<dbReference type="AlphaFoldDB" id="A0AAC9WES7"/>
<feature type="domain" description="DZANK-type" evidence="1">
    <location>
        <begin position="355"/>
        <end position="398"/>
    </location>
</feature>
<dbReference type="RefSeq" id="WP_070966086.1">
    <property type="nucleotide sequence ID" value="NZ_CP017603.1"/>
</dbReference>
<gene>
    <name evidence="3" type="ORF">BJL90_07510</name>
    <name evidence="4" type="ORF">CLFO_03980</name>
</gene>
<dbReference type="Proteomes" id="UP000177894">
    <property type="component" value="Chromosome"/>
</dbReference>
<dbReference type="PANTHER" id="PTHR37826">
    <property type="entry name" value="FLOTILLIN BAND_7_5 DOMAIN PROTEIN"/>
    <property type="match status" value="1"/>
</dbReference>
<accession>A0AAC9WES7</accession>
<feature type="domain" description="DZANK-type" evidence="1">
    <location>
        <begin position="404"/>
        <end position="450"/>
    </location>
</feature>
<keyword evidence="5" id="KW-1185">Reference proteome</keyword>
<evidence type="ECO:0000259" key="1">
    <source>
        <dbReference type="Pfam" id="PF12773"/>
    </source>
</evidence>
<name>A0AAC9WES7_9CLOT</name>
<dbReference type="Pfam" id="PF13421">
    <property type="entry name" value="Band_7_1"/>
    <property type="match status" value="1"/>
</dbReference>
<dbReference type="EMBL" id="CP017603">
    <property type="protein sequence ID" value="AOY75758.1"/>
    <property type="molecule type" value="Genomic_DNA"/>
</dbReference>
<dbReference type="InterPro" id="IPR033880">
    <property type="entry name" value="SPFH_YdjI"/>
</dbReference>
<dbReference type="InterPro" id="IPR025874">
    <property type="entry name" value="DZR"/>
</dbReference>
<dbReference type="PANTHER" id="PTHR37826:SF2">
    <property type="entry name" value="ZINC-RIBBON DOMAIN-CONTAINING PROTEIN"/>
    <property type="match status" value="1"/>
</dbReference>